<feature type="transmembrane region" description="Helical" evidence="6">
    <location>
        <begin position="181"/>
        <end position="202"/>
    </location>
</feature>
<feature type="transmembrane region" description="Helical" evidence="6">
    <location>
        <begin position="266"/>
        <end position="284"/>
    </location>
</feature>
<feature type="transmembrane region" description="Helical" evidence="6">
    <location>
        <begin position="21"/>
        <end position="42"/>
    </location>
</feature>
<dbReference type="GO" id="GO:0005886">
    <property type="term" value="C:plasma membrane"/>
    <property type="evidence" value="ECO:0007669"/>
    <property type="project" value="UniProtKB-SubCell"/>
</dbReference>
<keyword evidence="3 6" id="KW-0812">Transmembrane</keyword>
<evidence type="ECO:0000256" key="2">
    <source>
        <dbReference type="ARBA" id="ARBA00022475"/>
    </source>
</evidence>
<feature type="transmembrane region" description="Helical" evidence="6">
    <location>
        <begin position="121"/>
        <end position="142"/>
    </location>
</feature>
<feature type="transmembrane region" description="Helical" evidence="6">
    <location>
        <begin position="336"/>
        <end position="359"/>
    </location>
</feature>
<gene>
    <name evidence="7" type="ORF">JF922_06750</name>
</gene>
<evidence type="ECO:0000313" key="7">
    <source>
        <dbReference type="EMBL" id="MBJ7597768.1"/>
    </source>
</evidence>
<evidence type="ECO:0000256" key="4">
    <source>
        <dbReference type="ARBA" id="ARBA00022989"/>
    </source>
</evidence>
<dbReference type="InterPro" id="IPR050833">
    <property type="entry name" value="Poly_Biosynth_Transport"/>
</dbReference>
<dbReference type="InterPro" id="IPR002797">
    <property type="entry name" value="Polysacc_synth"/>
</dbReference>
<dbReference type="PANTHER" id="PTHR30250">
    <property type="entry name" value="PST FAMILY PREDICTED COLANIC ACID TRANSPORTER"/>
    <property type="match status" value="1"/>
</dbReference>
<keyword evidence="2" id="KW-1003">Cell membrane</keyword>
<sequence>MTAATKLIRRLPFELSLIRSSAVVFAGNAAARLLGFLFYIVAARLLDPADFGTLAYALAILETAAILLNNAPGGLSRFLSRNQEDRDRQDHFYSNWVAVTALTLVVSLVLLIPVIPVARLSGWLAVGVGVNLANIAVFETYLQAQRGLGRFVVMGVYYTLANLLQLVAVVIAGLLGWRSASLFLVLYGFSAMAAAGLMRLVAPTPLSFNFRMVSWRQIMRITRYISPLVAQGLLYAFWWGADIILIGRLLSATAAGNYAAGKTLTQILVLAPTALMMAASPRLARQSEAALRKQVIHLLGLASLAILPPAALLALAQGPVAHLAYGSKYPNVLDAFTALDVGVVLYGFYMVLASVWGALGRPMVGAAASAVGTVATVALAFLLIPTLGLVGGGISFAVGAGAQLAIVAVFTAWGLYSGAKAKVGHLPDEAMLA</sequence>
<protein>
    <submittedName>
        <fullName evidence="7">Oligosaccharide flippase family protein</fullName>
    </submittedName>
</protein>
<dbReference type="PANTHER" id="PTHR30250:SF11">
    <property type="entry name" value="O-ANTIGEN TRANSPORTER-RELATED"/>
    <property type="match status" value="1"/>
</dbReference>
<comment type="subcellular location">
    <subcellularLocation>
        <location evidence="1">Cell membrane</location>
        <topology evidence="1">Multi-pass membrane protein</topology>
    </subcellularLocation>
</comment>
<dbReference type="RefSeq" id="WP_338200251.1">
    <property type="nucleotide sequence ID" value="NZ_JAEKNR010000077.1"/>
</dbReference>
<reference evidence="7" key="1">
    <citation type="submission" date="2020-10" db="EMBL/GenBank/DDBJ databases">
        <title>Ca. Dormibacterota MAGs.</title>
        <authorList>
            <person name="Montgomery K."/>
        </authorList>
    </citation>
    <scope>NUCLEOTIDE SEQUENCE [LARGE SCALE GENOMIC DNA]</scope>
    <source>
        <strain evidence="7">SC8812_S17_10</strain>
    </source>
</reference>
<keyword evidence="5 6" id="KW-0472">Membrane</keyword>
<dbReference type="Proteomes" id="UP000612893">
    <property type="component" value="Unassembled WGS sequence"/>
</dbReference>
<evidence type="ECO:0000313" key="8">
    <source>
        <dbReference type="Proteomes" id="UP000612893"/>
    </source>
</evidence>
<feature type="transmembrane region" description="Helical" evidence="6">
    <location>
        <begin position="394"/>
        <end position="416"/>
    </location>
</feature>
<keyword evidence="4 6" id="KW-1133">Transmembrane helix</keyword>
<organism evidence="7 8">
    <name type="scientific">Candidatus Nephthysia bennettiae</name>
    <dbReference type="NCBI Taxonomy" id="3127016"/>
    <lineage>
        <taxon>Bacteria</taxon>
        <taxon>Bacillati</taxon>
        <taxon>Candidatus Dormiibacterota</taxon>
        <taxon>Candidatus Dormibacteria</taxon>
        <taxon>Candidatus Dormibacterales</taxon>
        <taxon>Candidatus Dormibacteraceae</taxon>
        <taxon>Candidatus Nephthysia</taxon>
    </lineage>
</organism>
<proteinExistence type="predicted"/>
<accession>A0A934N8A4</accession>
<dbReference type="Pfam" id="PF01943">
    <property type="entry name" value="Polysacc_synt"/>
    <property type="match status" value="1"/>
</dbReference>
<evidence type="ECO:0000256" key="6">
    <source>
        <dbReference type="SAM" id="Phobius"/>
    </source>
</evidence>
<feature type="transmembrane region" description="Helical" evidence="6">
    <location>
        <begin position="92"/>
        <end position="115"/>
    </location>
</feature>
<name>A0A934N8A4_9BACT</name>
<keyword evidence="8" id="KW-1185">Reference proteome</keyword>
<evidence type="ECO:0000256" key="1">
    <source>
        <dbReference type="ARBA" id="ARBA00004651"/>
    </source>
</evidence>
<dbReference type="AlphaFoldDB" id="A0A934N8A4"/>
<evidence type="ECO:0000256" key="5">
    <source>
        <dbReference type="ARBA" id="ARBA00023136"/>
    </source>
</evidence>
<dbReference type="EMBL" id="JAEKNR010000077">
    <property type="protein sequence ID" value="MBJ7597768.1"/>
    <property type="molecule type" value="Genomic_DNA"/>
</dbReference>
<feature type="transmembrane region" description="Helical" evidence="6">
    <location>
        <begin position="54"/>
        <end position="71"/>
    </location>
</feature>
<feature type="transmembrane region" description="Helical" evidence="6">
    <location>
        <begin position="223"/>
        <end position="246"/>
    </location>
</feature>
<feature type="transmembrane region" description="Helical" evidence="6">
    <location>
        <begin position="296"/>
        <end position="316"/>
    </location>
</feature>
<comment type="caution">
    <text evidence="7">The sequence shown here is derived from an EMBL/GenBank/DDBJ whole genome shotgun (WGS) entry which is preliminary data.</text>
</comment>
<feature type="transmembrane region" description="Helical" evidence="6">
    <location>
        <begin position="366"/>
        <end position="388"/>
    </location>
</feature>
<feature type="transmembrane region" description="Helical" evidence="6">
    <location>
        <begin position="154"/>
        <end position="175"/>
    </location>
</feature>
<evidence type="ECO:0000256" key="3">
    <source>
        <dbReference type="ARBA" id="ARBA00022692"/>
    </source>
</evidence>